<dbReference type="Proteomes" id="UP001501470">
    <property type="component" value="Unassembled WGS sequence"/>
</dbReference>
<organism evidence="2 3">
    <name type="scientific">Dactylosporangium maewongense</name>
    <dbReference type="NCBI Taxonomy" id="634393"/>
    <lineage>
        <taxon>Bacteria</taxon>
        <taxon>Bacillati</taxon>
        <taxon>Actinomycetota</taxon>
        <taxon>Actinomycetes</taxon>
        <taxon>Micromonosporales</taxon>
        <taxon>Micromonosporaceae</taxon>
        <taxon>Dactylosporangium</taxon>
    </lineage>
</organism>
<proteinExistence type="predicted"/>
<reference evidence="2 3" key="1">
    <citation type="journal article" date="2019" name="Int. J. Syst. Evol. Microbiol.">
        <title>The Global Catalogue of Microorganisms (GCM) 10K type strain sequencing project: providing services to taxonomists for standard genome sequencing and annotation.</title>
        <authorList>
            <consortium name="The Broad Institute Genomics Platform"/>
            <consortium name="The Broad Institute Genome Sequencing Center for Infectious Disease"/>
            <person name="Wu L."/>
            <person name="Ma J."/>
        </authorList>
    </citation>
    <scope>NUCLEOTIDE SEQUENCE [LARGE SCALE GENOMIC DNA]</scope>
    <source>
        <strain evidence="2 3">JCM 15933</strain>
    </source>
</reference>
<dbReference type="RefSeq" id="WP_344498405.1">
    <property type="nucleotide sequence ID" value="NZ_BAAAQD010000001.1"/>
</dbReference>
<feature type="signal peptide" evidence="1">
    <location>
        <begin position="1"/>
        <end position="21"/>
    </location>
</feature>
<sequence>MHRGRWIAGVLVVLLAGGCGAQDEAAPPAENGDQLRRQAREALDRYDQAVARAGGQGIVVVGARTGQVGEWEDDKARFKVSLLVGKVAAVAALPAAPQADGVVVWDGGASRTVAVIAAGAALAELVKDGAGDCADCPVIEVTGARLGTARIQTAQGAATAPAWEFALRGSAVLVTRTAFAGVTVVPPPWNASHPPGGLSIQTVRVAGTTLTAEFIGAVDPASAGPCGVDYTAEAVESPNAVVVIVHEHPASGNARCTALGATRTATVQLAAELGGRAVLEVRQGTPVPVTGG</sequence>
<protein>
    <recommendedName>
        <fullName evidence="4">Lipoprotein</fullName>
    </recommendedName>
</protein>
<name>A0ABN1ZIL1_9ACTN</name>
<comment type="caution">
    <text evidence="2">The sequence shown here is derived from an EMBL/GenBank/DDBJ whole genome shotgun (WGS) entry which is preliminary data.</text>
</comment>
<dbReference type="EMBL" id="BAAAQD010000001">
    <property type="protein sequence ID" value="GAA1499514.1"/>
    <property type="molecule type" value="Genomic_DNA"/>
</dbReference>
<feature type="chain" id="PRO_5047396563" description="Lipoprotein" evidence="1">
    <location>
        <begin position="22"/>
        <end position="292"/>
    </location>
</feature>
<evidence type="ECO:0008006" key="4">
    <source>
        <dbReference type="Google" id="ProtNLM"/>
    </source>
</evidence>
<accession>A0ABN1ZIL1</accession>
<evidence type="ECO:0000256" key="1">
    <source>
        <dbReference type="SAM" id="SignalP"/>
    </source>
</evidence>
<dbReference type="PROSITE" id="PS51257">
    <property type="entry name" value="PROKAR_LIPOPROTEIN"/>
    <property type="match status" value="1"/>
</dbReference>
<keyword evidence="3" id="KW-1185">Reference proteome</keyword>
<evidence type="ECO:0000313" key="3">
    <source>
        <dbReference type="Proteomes" id="UP001501470"/>
    </source>
</evidence>
<evidence type="ECO:0000313" key="2">
    <source>
        <dbReference type="EMBL" id="GAA1499514.1"/>
    </source>
</evidence>
<gene>
    <name evidence="2" type="ORF">GCM10009827_001690</name>
</gene>
<keyword evidence="1" id="KW-0732">Signal</keyword>